<dbReference type="GO" id="GO:0006412">
    <property type="term" value="P:translation"/>
    <property type="evidence" value="ECO:0007669"/>
    <property type="project" value="InterPro"/>
</dbReference>
<dbReference type="Gene3D" id="1.20.58.110">
    <property type="entry name" value="Ribosomal protein S20"/>
    <property type="match status" value="1"/>
</dbReference>
<evidence type="ECO:0000256" key="1">
    <source>
        <dbReference type="ARBA" id="ARBA00007634"/>
    </source>
</evidence>
<dbReference type="InterPro" id="IPR002583">
    <property type="entry name" value="Ribosomal_bS20"/>
</dbReference>
<evidence type="ECO:0000313" key="6">
    <source>
        <dbReference type="EMBL" id="CAB4961315.1"/>
    </source>
</evidence>
<keyword evidence="2" id="KW-0699">rRNA-binding</keyword>
<dbReference type="AlphaFoldDB" id="A0A6J7L048"/>
<protein>
    <submittedName>
        <fullName evidence="6">Unannotated protein</fullName>
    </submittedName>
</protein>
<dbReference type="SUPFAM" id="SSF46992">
    <property type="entry name" value="Ribosomal protein S20"/>
    <property type="match status" value="1"/>
</dbReference>
<dbReference type="GO" id="GO:0070181">
    <property type="term" value="F:small ribosomal subunit rRNA binding"/>
    <property type="evidence" value="ECO:0007669"/>
    <property type="project" value="TreeGrafter"/>
</dbReference>
<dbReference type="PANTHER" id="PTHR33398:SF1">
    <property type="entry name" value="SMALL RIBOSOMAL SUBUNIT PROTEIN BS20C"/>
    <property type="match status" value="1"/>
</dbReference>
<sequence length="89" mass="9736">MANIASQKKRILRTERERLENRRYTSALKTQLRQLEAAVKAGDADEISAAQRKYSSLVGKSVKSGALHRNTGSRKIARAARLVKAGAAS</sequence>
<evidence type="ECO:0000256" key="2">
    <source>
        <dbReference type="ARBA" id="ARBA00022730"/>
    </source>
</evidence>
<evidence type="ECO:0000256" key="4">
    <source>
        <dbReference type="ARBA" id="ARBA00022980"/>
    </source>
</evidence>
<dbReference type="HAMAP" id="MF_00500">
    <property type="entry name" value="Ribosomal_bS20"/>
    <property type="match status" value="1"/>
</dbReference>
<name>A0A6J7L048_9ZZZZ</name>
<reference evidence="6" key="1">
    <citation type="submission" date="2020-05" db="EMBL/GenBank/DDBJ databases">
        <authorList>
            <person name="Chiriac C."/>
            <person name="Salcher M."/>
            <person name="Ghai R."/>
            <person name="Kavagutti S V."/>
        </authorList>
    </citation>
    <scope>NUCLEOTIDE SEQUENCE</scope>
</reference>
<dbReference type="PANTHER" id="PTHR33398">
    <property type="entry name" value="30S RIBOSOMAL PROTEIN S20"/>
    <property type="match status" value="1"/>
</dbReference>
<dbReference type="Pfam" id="PF01649">
    <property type="entry name" value="Ribosomal_S20p"/>
    <property type="match status" value="1"/>
</dbReference>
<accession>A0A6J7L048</accession>
<dbReference type="GO" id="GO:0015935">
    <property type="term" value="C:small ribosomal subunit"/>
    <property type="evidence" value="ECO:0007669"/>
    <property type="project" value="TreeGrafter"/>
</dbReference>
<evidence type="ECO:0000256" key="5">
    <source>
        <dbReference type="ARBA" id="ARBA00023274"/>
    </source>
</evidence>
<proteinExistence type="inferred from homology"/>
<keyword evidence="3" id="KW-0694">RNA-binding</keyword>
<dbReference type="NCBIfam" id="TIGR00029">
    <property type="entry name" value="S20"/>
    <property type="match status" value="1"/>
</dbReference>
<evidence type="ECO:0000256" key="3">
    <source>
        <dbReference type="ARBA" id="ARBA00022884"/>
    </source>
</evidence>
<keyword evidence="4" id="KW-0689">Ribosomal protein</keyword>
<dbReference type="InterPro" id="IPR036510">
    <property type="entry name" value="Ribosomal_bS20_sf"/>
</dbReference>
<keyword evidence="5" id="KW-0687">Ribonucleoprotein</keyword>
<organism evidence="6">
    <name type="scientific">freshwater metagenome</name>
    <dbReference type="NCBI Taxonomy" id="449393"/>
    <lineage>
        <taxon>unclassified sequences</taxon>
        <taxon>metagenomes</taxon>
        <taxon>ecological metagenomes</taxon>
    </lineage>
</organism>
<comment type="similarity">
    <text evidence="1">Belongs to the bacterial ribosomal protein bS20 family.</text>
</comment>
<dbReference type="EMBL" id="CAFBMK010000493">
    <property type="protein sequence ID" value="CAB4961315.1"/>
    <property type="molecule type" value="Genomic_DNA"/>
</dbReference>
<gene>
    <name evidence="6" type="ORF">UFOPK3564_04081</name>
</gene>
<dbReference type="GO" id="GO:0003735">
    <property type="term" value="F:structural constituent of ribosome"/>
    <property type="evidence" value="ECO:0007669"/>
    <property type="project" value="InterPro"/>
</dbReference>